<dbReference type="Gene3D" id="2.40.10.270">
    <property type="entry name" value="Bacteriophage SPP1 head-tail adaptor protein"/>
    <property type="match status" value="1"/>
</dbReference>
<name>A0A1M6IPC3_9FIRM</name>
<dbReference type="Proteomes" id="UP000184301">
    <property type="component" value="Unassembled WGS sequence"/>
</dbReference>
<evidence type="ECO:0000313" key="1">
    <source>
        <dbReference type="EMBL" id="SHJ36283.1"/>
    </source>
</evidence>
<accession>A0A1M6IPC3</accession>
<protein>
    <submittedName>
        <fullName evidence="1">Phage head-tail adaptor, putative, SPP1 family</fullName>
    </submittedName>
</protein>
<reference evidence="1 2" key="1">
    <citation type="submission" date="2016-11" db="EMBL/GenBank/DDBJ databases">
        <authorList>
            <person name="Jaros S."/>
            <person name="Januszkiewicz K."/>
            <person name="Wedrychowicz H."/>
        </authorList>
    </citation>
    <scope>NUCLEOTIDE SEQUENCE [LARGE SCALE GENOMIC DNA]</scope>
    <source>
        <strain evidence="1 2">DSM 15480</strain>
    </source>
</reference>
<dbReference type="InterPro" id="IPR038666">
    <property type="entry name" value="SSP1_head-tail_sf"/>
</dbReference>
<dbReference type="OrthoDB" id="9811106at2"/>
<dbReference type="STRING" id="1121950.SAMN02745243_00425"/>
<dbReference type="RefSeq" id="WP_073104385.1">
    <property type="nucleotide sequence ID" value="NZ_FQZY01000007.1"/>
</dbReference>
<dbReference type="AlphaFoldDB" id="A0A1M6IPC3"/>
<proteinExistence type="predicted"/>
<dbReference type="Pfam" id="PF05521">
    <property type="entry name" value="Phage_HCP"/>
    <property type="match status" value="1"/>
</dbReference>
<dbReference type="InterPro" id="IPR008767">
    <property type="entry name" value="Phage_SPP1_head-tail_adaptor"/>
</dbReference>
<keyword evidence="2" id="KW-1185">Reference proteome</keyword>
<dbReference type="NCBIfam" id="TIGR01563">
    <property type="entry name" value="gp16_SPP1"/>
    <property type="match status" value="1"/>
</dbReference>
<evidence type="ECO:0000313" key="2">
    <source>
        <dbReference type="Proteomes" id="UP000184301"/>
    </source>
</evidence>
<dbReference type="EMBL" id="FQZY01000007">
    <property type="protein sequence ID" value="SHJ36283.1"/>
    <property type="molecule type" value="Genomic_DNA"/>
</dbReference>
<sequence length="110" mass="12469">MDIALLNVRVVFQKSAVVVDAIGNHKNEWTEFYSCYATVSGENGKETTAAGITVDDSDLSFSVRYCLSVSEINNTEYRVLFGGEIYNILSVDHMNYRNKSVKFKCQKVRR</sequence>
<gene>
    <name evidence="1" type="ORF">SAMN02745243_00425</name>
</gene>
<organism evidence="1 2">
    <name type="scientific">Hespellia stercorisuis DSM 15480</name>
    <dbReference type="NCBI Taxonomy" id="1121950"/>
    <lineage>
        <taxon>Bacteria</taxon>
        <taxon>Bacillati</taxon>
        <taxon>Bacillota</taxon>
        <taxon>Clostridia</taxon>
        <taxon>Lachnospirales</taxon>
        <taxon>Lachnospiraceae</taxon>
        <taxon>Hespellia</taxon>
    </lineage>
</organism>